<dbReference type="InterPro" id="IPR003010">
    <property type="entry name" value="C-N_Hydrolase"/>
</dbReference>
<evidence type="ECO:0000256" key="1">
    <source>
        <dbReference type="ARBA" id="ARBA00010613"/>
    </source>
</evidence>
<dbReference type="CDD" id="cd07572">
    <property type="entry name" value="nit"/>
    <property type="match status" value="1"/>
</dbReference>
<evidence type="ECO:0000313" key="4">
    <source>
        <dbReference type="EMBL" id="RUO45782.1"/>
    </source>
</evidence>
<dbReference type="Gene3D" id="3.60.110.10">
    <property type="entry name" value="Carbon-nitrogen hydrolase"/>
    <property type="match status" value="1"/>
</dbReference>
<feature type="domain" description="CN hydrolase" evidence="3">
    <location>
        <begin position="1"/>
        <end position="246"/>
    </location>
</feature>
<comment type="similarity">
    <text evidence="1">Belongs to the carbon-nitrogen hydrolase superfamily. NIT1/NIT2 family.</text>
</comment>
<gene>
    <name evidence="4" type="ORF">CWE23_05105</name>
</gene>
<dbReference type="InterPro" id="IPR036526">
    <property type="entry name" value="C-N_Hydrolase_sf"/>
</dbReference>
<keyword evidence="2" id="KW-0378">Hydrolase</keyword>
<evidence type="ECO:0000259" key="3">
    <source>
        <dbReference type="PROSITE" id="PS50263"/>
    </source>
</evidence>
<accession>A0AA94JEE8</accession>
<dbReference type="PROSITE" id="PS50263">
    <property type="entry name" value="CN_HYDROLASE"/>
    <property type="match status" value="1"/>
</dbReference>
<comment type="caution">
    <text evidence="4">The sequence shown here is derived from an EMBL/GenBank/DDBJ whole genome shotgun (WGS) entry which is preliminary data.</text>
</comment>
<keyword evidence="5" id="KW-1185">Reference proteome</keyword>
<reference evidence="5" key="1">
    <citation type="journal article" date="2018" name="Front. Microbiol.">
        <title>Genome-Based Analysis Reveals the Taxonomy and Diversity of the Family Idiomarinaceae.</title>
        <authorList>
            <person name="Liu Y."/>
            <person name="Lai Q."/>
            <person name="Shao Z."/>
        </authorList>
    </citation>
    <scope>NUCLEOTIDE SEQUENCE [LARGE SCALE GENOMIC DNA]</scope>
    <source>
        <strain evidence="5">SN-14</strain>
    </source>
</reference>
<dbReference type="SUPFAM" id="SSF56317">
    <property type="entry name" value="Carbon-nitrogen hydrolase"/>
    <property type="match status" value="1"/>
</dbReference>
<sequence length="270" mass="29814">MTAVQLSSRETPEQNLERVEHWLQQLPSQRPQLVVLPEAFSCFGAGDRAQLAMAEPDNDGPVQKRLAQLAKHYGVYLIGGTIPLQAGERFAAASLAYDPQGQRIGRYDKIHLFDVDVADNTRRYRESKWTKPGGSIVTIDCGFAVVGMAVCYDVRFPELFKALRQAGADIIALPSAYTQVTGAAHWHTLVRARAIEQQVYVVAPGQVGEHANGRKTYGHSLIVDPWGEIQAERAQGEGVISAPFERARLAEIRQQMPVAEQSRLKVALTQ</sequence>
<dbReference type="Pfam" id="PF00795">
    <property type="entry name" value="CN_hydrolase"/>
    <property type="match status" value="1"/>
</dbReference>
<dbReference type="InterPro" id="IPR001110">
    <property type="entry name" value="UPF0012_CS"/>
</dbReference>
<proteinExistence type="inferred from homology"/>
<dbReference type="PANTHER" id="PTHR23088">
    <property type="entry name" value="NITRILASE-RELATED"/>
    <property type="match status" value="1"/>
</dbReference>
<evidence type="ECO:0000313" key="5">
    <source>
        <dbReference type="Proteomes" id="UP000286680"/>
    </source>
</evidence>
<dbReference type="PANTHER" id="PTHR23088:SF27">
    <property type="entry name" value="DEAMINATED GLUTATHIONE AMIDASE"/>
    <property type="match status" value="1"/>
</dbReference>
<protein>
    <submittedName>
        <fullName evidence="4">Amidohydrolase</fullName>
    </submittedName>
</protein>
<dbReference type="Proteomes" id="UP000286680">
    <property type="component" value="Unassembled WGS sequence"/>
</dbReference>
<dbReference type="GO" id="GO:0016811">
    <property type="term" value="F:hydrolase activity, acting on carbon-nitrogen (but not peptide) bonds, in linear amides"/>
    <property type="evidence" value="ECO:0007669"/>
    <property type="project" value="InterPro"/>
</dbReference>
<dbReference type="InterPro" id="IPR045254">
    <property type="entry name" value="Nit1/2_C-N_Hydrolase"/>
</dbReference>
<dbReference type="AlphaFoldDB" id="A0AA94JEE8"/>
<evidence type="ECO:0000256" key="2">
    <source>
        <dbReference type="ARBA" id="ARBA00022801"/>
    </source>
</evidence>
<name>A0AA94JEE8_9GAMM</name>
<dbReference type="EMBL" id="PIPS01000001">
    <property type="protein sequence ID" value="RUO45782.1"/>
    <property type="molecule type" value="Genomic_DNA"/>
</dbReference>
<dbReference type="PROSITE" id="PS01227">
    <property type="entry name" value="UPF0012"/>
    <property type="match status" value="1"/>
</dbReference>
<organism evidence="4 5">
    <name type="scientific">Idiomarina aquatica</name>
    <dbReference type="NCBI Taxonomy" id="1327752"/>
    <lineage>
        <taxon>Bacteria</taxon>
        <taxon>Pseudomonadati</taxon>
        <taxon>Pseudomonadota</taxon>
        <taxon>Gammaproteobacteria</taxon>
        <taxon>Alteromonadales</taxon>
        <taxon>Idiomarinaceae</taxon>
        <taxon>Idiomarina</taxon>
    </lineage>
</organism>